<dbReference type="AlphaFoldDB" id="A0A517XT42"/>
<organism evidence="3 4">
    <name type="scientific">Urbifossiella limnaea</name>
    <dbReference type="NCBI Taxonomy" id="2528023"/>
    <lineage>
        <taxon>Bacteria</taxon>
        <taxon>Pseudomonadati</taxon>
        <taxon>Planctomycetota</taxon>
        <taxon>Planctomycetia</taxon>
        <taxon>Gemmatales</taxon>
        <taxon>Gemmataceae</taxon>
        <taxon>Urbifossiella</taxon>
    </lineage>
</organism>
<dbReference type="PROSITE" id="PS51898">
    <property type="entry name" value="TYR_RECOMBINASE"/>
    <property type="match status" value="1"/>
</dbReference>
<dbReference type="CDD" id="cd00397">
    <property type="entry name" value="DNA_BRE_C"/>
    <property type="match status" value="1"/>
</dbReference>
<evidence type="ECO:0000259" key="2">
    <source>
        <dbReference type="PROSITE" id="PS51898"/>
    </source>
</evidence>
<keyword evidence="4" id="KW-1185">Reference proteome</keyword>
<accession>A0A517XT42</accession>
<evidence type="ECO:0000313" key="3">
    <source>
        <dbReference type="EMBL" id="QDU20644.1"/>
    </source>
</evidence>
<evidence type="ECO:0000313" key="4">
    <source>
        <dbReference type="Proteomes" id="UP000319576"/>
    </source>
</evidence>
<dbReference type="RefSeq" id="WP_202920854.1">
    <property type="nucleotide sequence ID" value="NZ_CP036273.1"/>
</dbReference>
<dbReference type="InterPro" id="IPR002104">
    <property type="entry name" value="Integrase_catalytic"/>
</dbReference>
<protein>
    <submittedName>
        <fullName evidence="3">Site-specific tyrosine recombinase XerD</fullName>
    </submittedName>
</protein>
<dbReference type="PANTHER" id="PTHR30349">
    <property type="entry name" value="PHAGE INTEGRASE-RELATED"/>
    <property type="match status" value="1"/>
</dbReference>
<dbReference type="GO" id="GO:0003677">
    <property type="term" value="F:DNA binding"/>
    <property type="evidence" value="ECO:0007669"/>
    <property type="project" value="InterPro"/>
</dbReference>
<dbReference type="GO" id="GO:0006310">
    <property type="term" value="P:DNA recombination"/>
    <property type="evidence" value="ECO:0007669"/>
    <property type="project" value="UniProtKB-KW"/>
</dbReference>
<dbReference type="InterPro" id="IPR011010">
    <property type="entry name" value="DNA_brk_join_enz"/>
</dbReference>
<gene>
    <name evidence="3" type="ORF">ETAA1_26010</name>
</gene>
<sequence length="398" mass="44328">MNRNPFPTYVLHKQSGRGRVIWYDAAGNRQQRLLPGLFNSPESRTAFVRFQLELEVSPTAAVATREGLTVAEVLAAFLEHAKQHYRHPDGTPTSEVSVLKGVIRAVRELHAETPAAEFGPLALKTARQLWVNEGLARTGCNRRVRIVRRIFKWAVSEELIPPAVYQRLAAVAALQRGRTAAPDLDPVRPVEENVVDATLPYLNRFVRGLVEFQRLTGCRPGEACRVRRTDIDTGGEVWLYTPRRHKNSHRGKSRVVAIGPKAQALLREFFVPNLDAPLFSPMRATEEVRAARAAARKTPRWPSHLARNAAKRVKLPKRTPKDAYDATSYARAVRKAAIKAGVPHWHPNQLRHSYATKARKMFSLEHAGAALGHSKMSVTEVYAERDGALAATVAAKIG</sequence>
<proteinExistence type="predicted"/>
<dbReference type="Proteomes" id="UP000319576">
    <property type="component" value="Chromosome"/>
</dbReference>
<dbReference type="GO" id="GO:0015074">
    <property type="term" value="P:DNA integration"/>
    <property type="evidence" value="ECO:0007669"/>
    <property type="project" value="InterPro"/>
</dbReference>
<feature type="domain" description="Tyr recombinase" evidence="2">
    <location>
        <begin position="185"/>
        <end position="395"/>
    </location>
</feature>
<dbReference type="Gene3D" id="1.10.443.10">
    <property type="entry name" value="Intergrase catalytic core"/>
    <property type="match status" value="1"/>
</dbReference>
<dbReference type="Pfam" id="PF00589">
    <property type="entry name" value="Phage_integrase"/>
    <property type="match status" value="1"/>
</dbReference>
<name>A0A517XT42_9BACT</name>
<reference evidence="3 4" key="1">
    <citation type="submission" date="2019-02" db="EMBL/GenBank/DDBJ databases">
        <title>Deep-cultivation of Planctomycetes and their phenomic and genomic characterization uncovers novel biology.</title>
        <authorList>
            <person name="Wiegand S."/>
            <person name="Jogler M."/>
            <person name="Boedeker C."/>
            <person name="Pinto D."/>
            <person name="Vollmers J."/>
            <person name="Rivas-Marin E."/>
            <person name="Kohn T."/>
            <person name="Peeters S.H."/>
            <person name="Heuer A."/>
            <person name="Rast P."/>
            <person name="Oberbeckmann S."/>
            <person name="Bunk B."/>
            <person name="Jeske O."/>
            <person name="Meyerdierks A."/>
            <person name="Storesund J.E."/>
            <person name="Kallscheuer N."/>
            <person name="Luecker S."/>
            <person name="Lage O.M."/>
            <person name="Pohl T."/>
            <person name="Merkel B.J."/>
            <person name="Hornburger P."/>
            <person name="Mueller R.-W."/>
            <person name="Bruemmer F."/>
            <person name="Labrenz M."/>
            <person name="Spormann A.M."/>
            <person name="Op den Camp H."/>
            <person name="Overmann J."/>
            <person name="Amann R."/>
            <person name="Jetten M.S.M."/>
            <person name="Mascher T."/>
            <person name="Medema M.H."/>
            <person name="Devos D.P."/>
            <person name="Kaster A.-K."/>
            <person name="Ovreas L."/>
            <person name="Rohde M."/>
            <person name="Galperin M.Y."/>
            <person name="Jogler C."/>
        </authorList>
    </citation>
    <scope>NUCLEOTIDE SEQUENCE [LARGE SCALE GENOMIC DNA]</scope>
    <source>
        <strain evidence="3 4">ETA_A1</strain>
    </source>
</reference>
<dbReference type="PANTHER" id="PTHR30349:SF64">
    <property type="entry name" value="PROPHAGE INTEGRASE INTD-RELATED"/>
    <property type="match status" value="1"/>
</dbReference>
<dbReference type="KEGG" id="uli:ETAA1_26010"/>
<keyword evidence="1" id="KW-0233">DNA recombination</keyword>
<dbReference type="InterPro" id="IPR050090">
    <property type="entry name" value="Tyrosine_recombinase_XerCD"/>
</dbReference>
<dbReference type="InterPro" id="IPR013762">
    <property type="entry name" value="Integrase-like_cat_sf"/>
</dbReference>
<dbReference type="SUPFAM" id="SSF56349">
    <property type="entry name" value="DNA breaking-rejoining enzymes"/>
    <property type="match status" value="1"/>
</dbReference>
<dbReference type="EMBL" id="CP036273">
    <property type="protein sequence ID" value="QDU20644.1"/>
    <property type="molecule type" value="Genomic_DNA"/>
</dbReference>
<evidence type="ECO:0000256" key="1">
    <source>
        <dbReference type="ARBA" id="ARBA00023172"/>
    </source>
</evidence>